<evidence type="ECO:0000313" key="2">
    <source>
        <dbReference type="Proteomes" id="UP001186974"/>
    </source>
</evidence>
<dbReference type="Proteomes" id="UP001186974">
    <property type="component" value="Unassembled WGS sequence"/>
</dbReference>
<accession>A0ACC3D2F3</accession>
<sequence>MANFINQNINGSAREPDGQEPQKADRDHGASNGTAAPPQEISEYHNIDDAVNYQSHANSPGSTQ</sequence>
<protein>
    <submittedName>
        <fullName evidence="1">Uncharacterized protein</fullName>
    </submittedName>
</protein>
<name>A0ACC3D2F3_9PEZI</name>
<comment type="caution">
    <text evidence="1">The sequence shown here is derived from an EMBL/GenBank/DDBJ whole genome shotgun (WGS) entry which is preliminary data.</text>
</comment>
<evidence type="ECO:0000313" key="1">
    <source>
        <dbReference type="EMBL" id="KAK3060699.1"/>
    </source>
</evidence>
<keyword evidence="2" id="KW-1185">Reference proteome</keyword>
<dbReference type="EMBL" id="JAWDJW010008360">
    <property type="protein sequence ID" value="KAK3060699.1"/>
    <property type="molecule type" value="Genomic_DNA"/>
</dbReference>
<feature type="non-terminal residue" evidence="1">
    <location>
        <position position="64"/>
    </location>
</feature>
<proteinExistence type="predicted"/>
<gene>
    <name evidence="1" type="ORF">LTS18_007955</name>
</gene>
<reference evidence="1" key="1">
    <citation type="submission" date="2024-09" db="EMBL/GenBank/DDBJ databases">
        <title>Black Yeasts Isolated from many extreme environments.</title>
        <authorList>
            <person name="Coleine C."/>
            <person name="Stajich J.E."/>
            <person name="Selbmann L."/>
        </authorList>
    </citation>
    <scope>NUCLEOTIDE SEQUENCE</scope>
    <source>
        <strain evidence="1">CCFEE 5737</strain>
    </source>
</reference>
<organism evidence="1 2">
    <name type="scientific">Coniosporium uncinatum</name>
    <dbReference type="NCBI Taxonomy" id="93489"/>
    <lineage>
        <taxon>Eukaryota</taxon>
        <taxon>Fungi</taxon>
        <taxon>Dikarya</taxon>
        <taxon>Ascomycota</taxon>
        <taxon>Pezizomycotina</taxon>
        <taxon>Dothideomycetes</taxon>
        <taxon>Dothideomycetes incertae sedis</taxon>
        <taxon>Coniosporium</taxon>
    </lineage>
</organism>